<evidence type="ECO:0000313" key="1">
    <source>
        <dbReference type="EMBL" id="BBL71105.1"/>
    </source>
</evidence>
<gene>
    <name evidence="1" type="ORF">MoryE10_17110</name>
</gene>
<accession>A0A8D4VNE2</accession>
<name>A0A8D4VNE2_9GAMM</name>
<protein>
    <submittedName>
        <fullName evidence="1">Uncharacterized protein</fullName>
    </submittedName>
</protein>
<dbReference type="NCBIfam" id="NF038262">
    <property type="entry name" value="SiaB_fam_kinase"/>
    <property type="match status" value="1"/>
</dbReference>
<reference evidence="1" key="1">
    <citation type="submission" date="2019-06" db="EMBL/GenBank/DDBJ databases">
        <title>Complete genome sequence of Methylogaea oryzae strain JCM16910.</title>
        <authorList>
            <person name="Asakawa S."/>
        </authorList>
    </citation>
    <scope>NUCLEOTIDE SEQUENCE</scope>
    <source>
        <strain evidence="1">E10</strain>
    </source>
</reference>
<dbReference type="KEGG" id="moz:MoryE10_17110"/>
<proteinExistence type="predicted"/>
<sequence>MESIDLYELQQSYNRNGVLLCFNGPLTKSLIEEIGHALRNYMRNESASTSMDVFAAYIEMTQNIRHYAASQGWTEQESSATVVISQNGDGHYVVSAGNTVNAEDGPPLVARIEALASLDKPQLKAAYKDQLRKPREEGSASGAGLGLLDIARKASSPFACSLRELGNGRAFFTLIATI</sequence>
<dbReference type="Proteomes" id="UP000824988">
    <property type="component" value="Chromosome"/>
</dbReference>
<dbReference type="RefSeq" id="WP_054772724.1">
    <property type="nucleotide sequence ID" value="NZ_AP019782.1"/>
</dbReference>
<dbReference type="InterPro" id="IPR046239">
    <property type="entry name" value="DUF6272"/>
</dbReference>
<keyword evidence="2" id="KW-1185">Reference proteome</keyword>
<dbReference type="AlphaFoldDB" id="A0A8D4VNE2"/>
<dbReference type="EMBL" id="AP019782">
    <property type="protein sequence ID" value="BBL71105.1"/>
    <property type="molecule type" value="Genomic_DNA"/>
</dbReference>
<dbReference type="NCBIfam" id="NF038264">
    <property type="entry name" value="kinase_SiaB"/>
    <property type="match status" value="1"/>
</dbReference>
<organism evidence="1 2">
    <name type="scientific">Methylogaea oryzae</name>
    <dbReference type="NCBI Taxonomy" id="1295382"/>
    <lineage>
        <taxon>Bacteria</taxon>
        <taxon>Pseudomonadati</taxon>
        <taxon>Pseudomonadota</taxon>
        <taxon>Gammaproteobacteria</taxon>
        <taxon>Methylococcales</taxon>
        <taxon>Methylococcaceae</taxon>
        <taxon>Methylogaea</taxon>
    </lineage>
</organism>
<evidence type="ECO:0000313" key="2">
    <source>
        <dbReference type="Proteomes" id="UP000824988"/>
    </source>
</evidence>
<dbReference type="Pfam" id="PF19788">
    <property type="entry name" value="DUF6272"/>
    <property type="match status" value="1"/>
</dbReference>